<reference evidence="1" key="1">
    <citation type="submission" date="2015-04" db="UniProtKB">
        <authorList>
            <consortium name="EnsemblPlants"/>
        </authorList>
    </citation>
    <scope>IDENTIFICATION</scope>
</reference>
<reference evidence="1" key="2">
    <citation type="submission" date="2018-05" db="EMBL/GenBank/DDBJ databases">
        <title>OmerRS3 (Oryza meridionalis Reference Sequence Version 3).</title>
        <authorList>
            <person name="Zhang J."/>
            <person name="Kudrna D."/>
            <person name="Lee S."/>
            <person name="Talag J."/>
            <person name="Welchert J."/>
            <person name="Wing R.A."/>
        </authorList>
    </citation>
    <scope>NUCLEOTIDE SEQUENCE [LARGE SCALE GENOMIC DNA]</scope>
    <source>
        <strain evidence="1">cv. OR44</strain>
    </source>
</reference>
<name>A0A0E0EK66_9ORYZ</name>
<accession>A0A0E0EK66</accession>
<organism evidence="1">
    <name type="scientific">Oryza meridionalis</name>
    <dbReference type="NCBI Taxonomy" id="40149"/>
    <lineage>
        <taxon>Eukaryota</taxon>
        <taxon>Viridiplantae</taxon>
        <taxon>Streptophyta</taxon>
        <taxon>Embryophyta</taxon>
        <taxon>Tracheophyta</taxon>
        <taxon>Spermatophyta</taxon>
        <taxon>Magnoliopsida</taxon>
        <taxon>Liliopsida</taxon>
        <taxon>Poales</taxon>
        <taxon>Poaceae</taxon>
        <taxon>BOP clade</taxon>
        <taxon>Oryzoideae</taxon>
        <taxon>Oryzeae</taxon>
        <taxon>Oryzinae</taxon>
        <taxon>Oryza</taxon>
    </lineage>
</organism>
<dbReference type="Gramene" id="OMERI08G08760.1">
    <property type="protein sequence ID" value="OMERI08G08760.1"/>
    <property type="gene ID" value="OMERI08G08760"/>
</dbReference>
<keyword evidence="2" id="KW-1185">Reference proteome</keyword>
<protein>
    <submittedName>
        <fullName evidence="1">Uncharacterized protein</fullName>
    </submittedName>
</protein>
<sequence length="70" mass="8141">MAISDDIEAVLLVNPKEPQFKGEVHDQPIYGCWFGLCWFGLSWTTGSWATESKNYQFWTRAIVARPFDER</sequence>
<evidence type="ECO:0000313" key="1">
    <source>
        <dbReference type="EnsemblPlants" id="OMERI08G08760.1"/>
    </source>
</evidence>
<dbReference type="EnsemblPlants" id="OMERI08G08760.1">
    <property type="protein sequence ID" value="OMERI08G08760.1"/>
    <property type="gene ID" value="OMERI08G08760"/>
</dbReference>
<dbReference type="HOGENOM" id="CLU_2762101_0_0_1"/>
<evidence type="ECO:0000313" key="2">
    <source>
        <dbReference type="Proteomes" id="UP000008021"/>
    </source>
</evidence>
<proteinExistence type="predicted"/>
<dbReference type="AlphaFoldDB" id="A0A0E0EK66"/>
<dbReference type="Proteomes" id="UP000008021">
    <property type="component" value="Chromosome 8"/>
</dbReference>